<evidence type="ECO:0000313" key="10">
    <source>
        <dbReference type="Proteomes" id="UP000323502"/>
    </source>
</evidence>
<dbReference type="InterPro" id="IPR016047">
    <property type="entry name" value="M23ase_b-sheet_dom"/>
</dbReference>
<evidence type="ECO:0000256" key="6">
    <source>
        <dbReference type="ARBA" id="ARBA00023049"/>
    </source>
</evidence>
<keyword evidence="3" id="KW-0479">Metal-binding</keyword>
<dbReference type="GO" id="GO:0046872">
    <property type="term" value="F:metal ion binding"/>
    <property type="evidence" value="ECO:0007669"/>
    <property type="project" value="UniProtKB-KW"/>
</dbReference>
<name>A0A1G7L060_9SPHN</name>
<reference evidence="9 10" key="1">
    <citation type="submission" date="2016-10" db="EMBL/GenBank/DDBJ databases">
        <authorList>
            <person name="Varghese N."/>
            <person name="Submissions S."/>
        </authorList>
    </citation>
    <scope>NUCLEOTIDE SEQUENCE [LARGE SCALE GENOMIC DNA]</scope>
    <source>
        <strain evidence="9 10">S7-754</strain>
    </source>
</reference>
<dbReference type="InterPro" id="IPR011055">
    <property type="entry name" value="Dup_hybrid_motif"/>
</dbReference>
<proteinExistence type="predicted"/>
<dbReference type="PANTHER" id="PTHR21666">
    <property type="entry name" value="PEPTIDASE-RELATED"/>
    <property type="match status" value="1"/>
</dbReference>
<protein>
    <submittedName>
        <fullName evidence="8">Peptidoglycan DD-metalloendopeptidase family protein</fullName>
    </submittedName>
    <submittedName>
        <fullName evidence="9">Septal ring factor EnvC, activator of murein hydrolases AmiA and AmiB</fullName>
    </submittedName>
</protein>
<evidence type="ECO:0000256" key="4">
    <source>
        <dbReference type="ARBA" id="ARBA00022801"/>
    </source>
</evidence>
<dbReference type="Proteomes" id="UP000436801">
    <property type="component" value="Unassembled WGS sequence"/>
</dbReference>
<dbReference type="EMBL" id="WSUT01000005">
    <property type="protein sequence ID" value="MWC43504.1"/>
    <property type="molecule type" value="Genomic_DNA"/>
</dbReference>
<organism evidence="9 10">
    <name type="scientific">Sphingomonas carotinifaciens</name>
    <dbReference type="NCBI Taxonomy" id="1166323"/>
    <lineage>
        <taxon>Bacteria</taxon>
        <taxon>Pseudomonadati</taxon>
        <taxon>Pseudomonadota</taxon>
        <taxon>Alphaproteobacteria</taxon>
        <taxon>Sphingomonadales</taxon>
        <taxon>Sphingomonadaceae</taxon>
        <taxon>Sphingomonas</taxon>
    </lineage>
</organism>
<evidence type="ECO:0000313" key="11">
    <source>
        <dbReference type="Proteomes" id="UP000436801"/>
    </source>
</evidence>
<comment type="cofactor">
    <cofactor evidence="1">
        <name>Zn(2+)</name>
        <dbReference type="ChEBI" id="CHEBI:29105"/>
    </cofactor>
</comment>
<dbReference type="GO" id="GO:0004222">
    <property type="term" value="F:metalloendopeptidase activity"/>
    <property type="evidence" value="ECO:0007669"/>
    <property type="project" value="TreeGrafter"/>
</dbReference>
<dbReference type="GO" id="GO:0006508">
    <property type="term" value="P:proteolysis"/>
    <property type="evidence" value="ECO:0007669"/>
    <property type="project" value="UniProtKB-KW"/>
</dbReference>
<dbReference type="AlphaFoldDB" id="A0A1G7L060"/>
<evidence type="ECO:0000313" key="9">
    <source>
        <dbReference type="EMBL" id="SDF42714.1"/>
    </source>
</evidence>
<dbReference type="CDD" id="cd12797">
    <property type="entry name" value="M23_peptidase"/>
    <property type="match status" value="1"/>
</dbReference>
<dbReference type="EMBL" id="FNBI01000003">
    <property type="protein sequence ID" value="SDF42714.1"/>
    <property type="molecule type" value="Genomic_DNA"/>
</dbReference>
<dbReference type="SUPFAM" id="SSF51261">
    <property type="entry name" value="Duplicated hybrid motif"/>
    <property type="match status" value="1"/>
</dbReference>
<keyword evidence="4 9" id="KW-0378">Hydrolase</keyword>
<evidence type="ECO:0000256" key="1">
    <source>
        <dbReference type="ARBA" id="ARBA00001947"/>
    </source>
</evidence>
<evidence type="ECO:0000256" key="5">
    <source>
        <dbReference type="ARBA" id="ARBA00022833"/>
    </source>
</evidence>
<evidence type="ECO:0000256" key="2">
    <source>
        <dbReference type="ARBA" id="ARBA00022670"/>
    </source>
</evidence>
<accession>A0A1G7L060</accession>
<gene>
    <name evidence="8" type="ORF">GQR91_07515</name>
    <name evidence="9" type="ORF">SAMN05216557_103321</name>
</gene>
<dbReference type="PANTHER" id="PTHR21666:SF288">
    <property type="entry name" value="CELL DIVISION PROTEIN YTFB"/>
    <property type="match status" value="1"/>
</dbReference>
<dbReference type="RefSeq" id="WP_149682234.1">
    <property type="nucleotide sequence ID" value="NZ_FNBI01000003.1"/>
</dbReference>
<dbReference type="Pfam" id="PF01551">
    <property type="entry name" value="Peptidase_M23"/>
    <property type="match status" value="1"/>
</dbReference>
<keyword evidence="5" id="KW-0862">Zinc</keyword>
<dbReference type="Proteomes" id="UP000323502">
    <property type="component" value="Unassembled WGS sequence"/>
</dbReference>
<keyword evidence="6" id="KW-0482">Metalloprotease</keyword>
<evidence type="ECO:0000313" key="8">
    <source>
        <dbReference type="EMBL" id="MWC43504.1"/>
    </source>
</evidence>
<reference evidence="8 11" key="2">
    <citation type="submission" date="2019-12" db="EMBL/GenBank/DDBJ databases">
        <authorList>
            <person name="Zheng J."/>
        </authorList>
    </citation>
    <scope>NUCLEOTIDE SEQUENCE [LARGE SCALE GENOMIC DNA]</scope>
    <source>
        <strain evidence="8 11">DSM 27347</strain>
    </source>
</reference>
<dbReference type="Gene3D" id="2.70.70.10">
    <property type="entry name" value="Glucose Permease (Domain IIA)"/>
    <property type="match status" value="1"/>
</dbReference>
<keyword evidence="10" id="KW-1185">Reference proteome</keyword>
<keyword evidence="2" id="KW-0645">Protease</keyword>
<dbReference type="InterPro" id="IPR050570">
    <property type="entry name" value="Cell_wall_metabolism_enzyme"/>
</dbReference>
<evidence type="ECO:0000256" key="3">
    <source>
        <dbReference type="ARBA" id="ARBA00022723"/>
    </source>
</evidence>
<sequence>MRVAFGFSLALILAGSGAARVPDAAEQARRLAAAKRAAVVAQDRAVQLMADAARVRGVAERAEVRERAMAARVEAAAADVRAAEARVALIDRLREAREARLADAQTPVARLLAAMQGLAVRPMAATLVQPGSVSDLVHGRAVLASTLPAIRTRTEAVRRGIAAARVMRARAEVAAQALVAGRRKLEGARRELADTAAGHRARAEAIGQTAIGEADRALAMGEAARDLVDRMAQDGAAQTTASDLAALPVPLARPLAPGVTGSVPEPGTYRLPVRDARLVSGFGELSPAGVRARGLTLVTEPRATVMAPADGLVRYARRYRGYGDIVILDHGGGWTSLVTGLGALAVRPGMRVTAGTPLGRAGGDETPRVSVELRRRGQPVDIAALLG</sequence>
<dbReference type="OrthoDB" id="9809144at2"/>
<feature type="domain" description="M23ase beta-sheet core" evidence="7">
    <location>
        <begin position="293"/>
        <end position="381"/>
    </location>
</feature>
<evidence type="ECO:0000259" key="7">
    <source>
        <dbReference type="Pfam" id="PF01551"/>
    </source>
</evidence>